<evidence type="ECO:0008006" key="4">
    <source>
        <dbReference type="Google" id="ProtNLM"/>
    </source>
</evidence>
<gene>
    <name evidence="2" type="ORF">A11Q_2091</name>
</gene>
<dbReference type="PATRIC" id="fig|1184267.3.peg.2116"/>
<keyword evidence="3" id="KW-1185">Reference proteome</keyword>
<feature type="transmembrane region" description="Helical" evidence="1">
    <location>
        <begin position="103"/>
        <end position="120"/>
    </location>
</feature>
<accession>M4VA74</accession>
<dbReference type="EMBL" id="CP003537">
    <property type="protein sequence ID" value="AGH96307.1"/>
    <property type="molecule type" value="Genomic_DNA"/>
</dbReference>
<dbReference type="eggNOG" id="ENOG5030US3">
    <property type="taxonomic scope" value="Bacteria"/>
</dbReference>
<dbReference type="RefSeq" id="WP_015470797.1">
    <property type="nucleotide sequence ID" value="NC_020813.1"/>
</dbReference>
<proteinExistence type="predicted"/>
<evidence type="ECO:0000313" key="3">
    <source>
        <dbReference type="Proteomes" id="UP000012040"/>
    </source>
</evidence>
<dbReference type="KEGG" id="bex:A11Q_2091"/>
<feature type="transmembrane region" description="Helical" evidence="1">
    <location>
        <begin position="12"/>
        <end position="30"/>
    </location>
</feature>
<feature type="transmembrane region" description="Helical" evidence="1">
    <location>
        <begin position="126"/>
        <end position="152"/>
    </location>
</feature>
<protein>
    <recommendedName>
        <fullName evidence="4">HTTM domain-containing protein</fullName>
    </recommendedName>
</protein>
<evidence type="ECO:0000256" key="1">
    <source>
        <dbReference type="SAM" id="Phobius"/>
    </source>
</evidence>
<dbReference type="HOGENOM" id="CLU_1648823_0_0_7"/>
<dbReference type="Proteomes" id="UP000012040">
    <property type="component" value="Chromosome"/>
</dbReference>
<dbReference type="STRING" id="1184267.A11Q_2091"/>
<sequence>MLQAYFESIKYVGHLLPMSFLRIFLGYYYLDLVVQDWPKFVMKVGGYSDVFVAALNKAQIPAWYRLLLSEQIVPNWQIYAFIIIALQLVVGVSYIIGYVVRPVSALAILLCLNYMTFYSVDQEIFFKLLIACHIMLAWVGAGRCLGVDYYFYKRRRGLWW</sequence>
<evidence type="ECO:0000313" key="2">
    <source>
        <dbReference type="EMBL" id="AGH96307.1"/>
    </source>
</evidence>
<keyword evidence="1" id="KW-1133">Transmembrane helix</keyword>
<dbReference type="AlphaFoldDB" id="M4VA74"/>
<name>M4VA74_9BACT</name>
<dbReference type="OrthoDB" id="9781621at2"/>
<organism evidence="2 3">
    <name type="scientific">Pseudobdellovibrio exovorus JSS</name>
    <dbReference type="NCBI Taxonomy" id="1184267"/>
    <lineage>
        <taxon>Bacteria</taxon>
        <taxon>Pseudomonadati</taxon>
        <taxon>Bdellovibrionota</taxon>
        <taxon>Bdellovibrionia</taxon>
        <taxon>Bdellovibrionales</taxon>
        <taxon>Pseudobdellovibrionaceae</taxon>
        <taxon>Pseudobdellovibrio</taxon>
    </lineage>
</organism>
<keyword evidence="1" id="KW-0472">Membrane</keyword>
<reference evidence="2 3" key="1">
    <citation type="journal article" date="2013" name="ISME J.">
        <title>By their genes ye shall know them: genomic signatures of predatory bacteria.</title>
        <authorList>
            <person name="Pasternak Z."/>
            <person name="Pietrokovski S."/>
            <person name="Rotem O."/>
            <person name="Gophna U."/>
            <person name="Lurie-Weinberger M.N."/>
            <person name="Jurkevitch E."/>
        </authorList>
    </citation>
    <scope>NUCLEOTIDE SEQUENCE [LARGE SCALE GENOMIC DNA]</scope>
    <source>
        <strain evidence="2 3">JSS</strain>
    </source>
</reference>
<feature type="transmembrane region" description="Helical" evidence="1">
    <location>
        <begin position="76"/>
        <end position="96"/>
    </location>
</feature>
<keyword evidence="1" id="KW-0812">Transmembrane</keyword>